<dbReference type="Proteomes" id="UP000805193">
    <property type="component" value="Unassembled WGS sequence"/>
</dbReference>
<keyword evidence="2" id="KW-1185">Reference proteome</keyword>
<name>A0AC60QKN7_IXOPE</name>
<protein>
    <submittedName>
        <fullName evidence="1">Uncharacterized protein</fullName>
    </submittedName>
</protein>
<gene>
    <name evidence="1" type="ORF">HPB47_019204</name>
</gene>
<reference evidence="1 2" key="1">
    <citation type="journal article" date="2020" name="Cell">
        <title>Large-Scale Comparative Analyses of Tick Genomes Elucidate Their Genetic Diversity and Vector Capacities.</title>
        <authorList>
            <consortium name="Tick Genome and Microbiome Consortium (TIGMIC)"/>
            <person name="Jia N."/>
            <person name="Wang J."/>
            <person name="Shi W."/>
            <person name="Du L."/>
            <person name="Sun Y."/>
            <person name="Zhan W."/>
            <person name="Jiang J.F."/>
            <person name="Wang Q."/>
            <person name="Zhang B."/>
            <person name="Ji P."/>
            <person name="Bell-Sakyi L."/>
            <person name="Cui X.M."/>
            <person name="Yuan T.T."/>
            <person name="Jiang B.G."/>
            <person name="Yang W.F."/>
            <person name="Lam T.T."/>
            <person name="Chang Q.C."/>
            <person name="Ding S.J."/>
            <person name="Wang X.J."/>
            <person name="Zhu J.G."/>
            <person name="Ruan X.D."/>
            <person name="Zhao L."/>
            <person name="Wei J.T."/>
            <person name="Ye R.Z."/>
            <person name="Que T.C."/>
            <person name="Du C.H."/>
            <person name="Zhou Y.H."/>
            <person name="Cheng J.X."/>
            <person name="Dai P.F."/>
            <person name="Guo W.B."/>
            <person name="Han X.H."/>
            <person name="Huang E.J."/>
            <person name="Li L.F."/>
            <person name="Wei W."/>
            <person name="Gao Y.C."/>
            <person name="Liu J.Z."/>
            <person name="Shao H.Z."/>
            <person name="Wang X."/>
            <person name="Wang C.C."/>
            <person name="Yang T.C."/>
            <person name="Huo Q.B."/>
            <person name="Li W."/>
            <person name="Chen H.Y."/>
            <person name="Chen S.E."/>
            <person name="Zhou L.G."/>
            <person name="Ni X.B."/>
            <person name="Tian J.H."/>
            <person name="Sheng Y."/>
            <person name="Liu T."/>
            <person name="Pan Y.S."/>
            <person name="Xia L.Y."/>
            <person name="Li J."/>
            <person name="Zhao F."/>
            <person name="Cao W.C."/>
        </authorList>
    </citation>
    <scope>NUCLEOTIDE SEQUENCE [LARGE SCALE GENOMIC DNA]</scope>
    <source>
        <strain evidence="1">Iper-2018</strain>
    </source>
</reference>
<evidence type="ECO:0000313" key="1">
    <source>
        <dbReference type="EMBL" id="KAG0434297.1"/>
    </source>
</evidence>
<comment type="caution">
    <text evidence="1">The sequence shown here is derived from an EMBL/GenBank/DDBJ whole genome shotgun (WGS) entry which is preliminary data.</text>
</comment>
<organism evidence="1 2">
    <name type="scientific">Ixodes persulcatus</name>
    <name type="common">Taiga tick</name>
    <dbReference type="NCBI Taxonomy" id="34615"/>
    <lineage>
        <taxon>Eukaryota</taxon>
        <taxon>Metazoa</taxon>
        <taxon>Ecdysozoa</taxon>
        <taxon>Arthropoda</taxon>
        <taxon>Chelicerata</taxon>
        <taxon>Arachnida</taxon>
        <taxon>Acari</taxon>
        <taxon>Parasitiformes</taxon>
        <taxon>Ixodida</taxon>
        <taxon>Ixodoidea</taxon>
        <taxon>Ixodidae</taxon>
        <taxon>Ixodinae</taxon>
        <taxon>Ixodes</taxon>
    </lineage>
</organism>
<dbReference type="EMBL" id="JABSTQ010008605">
    <property type="protein sequence ID" value="KAG0434297.1"/>
    <property type="molecule type" value="Genomic_DNA"/>
</dbReference>
<proteinExistence type="predicted"/>
<sequence>MTSGSSNHRGVADSTPHRFHGPGTFDSDKEEGKLYQIKFPVWKDLANITTDVDKKHLLIASLESTTFQLLYTLVQPENFSELMCQDLVTRLQDHFAPRKFKEFERAKLFLARQKESENVKEFLTRLRSIIATCEYETETNAGNCSLLTAFIVGLHDSRIRAHLVIEKDLTLDTALRLAQSHLKAKTEPLLLDRPDRNALHVDKVKAGSHKQRSAKLALRERSKERSCGAPKCVT</sequence>
<evidence type="ECO:0000313" key="2">
    <source>
        <dbReference type="Proteomes" id="UP000805193"/>
    </source>
</evidence>
<accession>A0AC60QKN7</accession>